<dbReference type="Gene3D" id="3.40.190.80">
    <property type="match status" value="1"/>
</dbReference>
<keyword evidence="1" id="KW-0479">Metal-binding</keyword>
<evidence type="ECO:0000313" key="3">
    <source>
        <dbReference type="Proteomes" id="UP000727962"/>
    </source>
</evidence>
<evidence type="ECO:0000313" key="2">
    <source>
        <dbReference type="EMBL" id="MBI1756154.1"/>
    </source>
</evidence>
<gene>
    <name evidence="2" type="ORF">HYR64_03505</name>
</gene>
<dbReference type="PANTHER" id="PTHR20854">
    <property type="entry name" value="INOSITOL MONOPHOSPHATASE"/>
    <property type="match status" value="1"/>
</dbReference>
<dbReference type="GO" id="GO:0006020">
    <property type="term" value="P:inositol metabolic process"/>
    <property type="evidence" value="ECO:0007669"/>
    <property type="project" value="TreeGrafter"/>
</dbReference>
<protein>
    <submittedName>
        <fullName evidence="2">Histidinol phosphate phosphatase</fullName>
    </submittedName>
</protein>
<comment type="caution">
    <text evidence="2">The sequence shown here is derived from an EMBL/GenBank/DDBJ whole genome shotgun (WGS) entry which is preliminary data.</text>
</comment>
<accession>A0A931LRU1</accession>
<organism evidence="2 3">
    <name type="scientific">Fimbriimonas ginsengisoli</name>
    <dbReference type="NCBI Taxonomy" id="1005039"/>
    <lineage>
        <taxon>Bacteria</taxon>
        <taxon>Bacillati</taxon>
        <taxon>Armatimonadota</taxon>
        <taxon>Fimbriimonadia</taxon>
        <taxon>Fimbriimonadales</taxon>
        <taxon>Fimbriimonadaceae</taxon>
        <taxon>Fimbriimonas</taxon>
    </lineage>
</organism>
<dbReference type="Gene3D" id="3.30.540.10">
    <property type="entry name" value="Fructose-1,6-Bisphosphatase, subunit A, domain 1"/>
    <property type="match status" value="1"/>
</dbReference>
<sequence length="251" mass="26914">MSPRLAFALESLERAGRLTLEYFRAGTTVETKGDKTPVTIADREAEALLREAIGRAYPGETILGEEQGLASGSGEGRWVIDPIDGTKSFICGVPLYANLLSYEIDDEPALAACCFPALGEMIWAERGQGSFLNERPIRVSTRTSLEGAVICTASVFGLRRRGVLEQVVALSERALATRTWCDAYGHAMVARGAADAMIDPSVARWDISAMSLIVREAGGRFTDFSGGDALGAEGLSSNGLLHESVLEVLRK</sequence>
<dbReference type="GO" id="GO:0008934">
    <property type="term" value="F:inositol monophosphate 1-phosphatase activity"/>
    <property type="evidence" value="ECO:0007669"/>
    <property type="project" value="TreeGrafter"/>
</dbReference>
<dbReference type="PANTHER" id="PTHR20854:SF4">
    <property type="entry name" value="INOSITOL-1-MONOPHOSPHATASE-RELATED"/>
    <property type="match status" value="1"/>
</dbReference>
<dbReference type="PRINTS" id="PR00377">
    <property type="entry name" value="IMPHPHTASES"/>
</dbReference>
<keyword evidence="1" id="KW-0460">Magnesium</keyword>
<reference evidence="2" key="1">
    <citation type="submission" date="2020-07" db="EMBL/GenBank/DDBJ databases">
        <title>Huge and variable diversity of episymbiotic CPR bacteria and DPANN archaea in groundwater ecosystems.</title>
        <authorList>
            <person name="He C.Y."/>
            <person name="Keren R."/>
            <person name="Whittaker M."/>
            <person name="Farag I.F."/>
            <person name="Doudna J."/>
            <person name="Cate J.H.D."/>
            <person name="Banfield J.F."/>
        </authorList>
    </citation>
    <scope>NUCLEOTIDE SEQUENCE</scope>
    <source>
        <strain evidence="2">NC_groundwater_17_Pr7_B-0.1um_64_12</strain>
    </source>
</reference>
<dbReference type="Proteomes" id="UP000727962">
    <property type="component" value="Unassembled WGS sequence"/>
</dbReference>
<feature type="binding site" evidence="1">
    <location>
        <position position="84"/>
    </location>
    <ligand>
        <name>Mg(2+)</name>
        <dbReference type="ChEBI" id="CHEBI:18420"/>
        <label>1</label>
        <note>catalytic</note>
    </ligand>
</feature>
<dbReference type="Pfam" id="PF00459">
    <property type="entry name" value="Inositol_P"/>
    <property type="match status" value="1"/>
</dbReference>
<feature type="binding site" evidence="1">
    <location>
        <position position="83"/>
    </location>
    <ligand>
        <name>Mg(2+)</name>
        <dbReference type="ChEBI" id="CHEBI:18420"/>
        <label>1</label>
        <note>catalytic</note>
    </ligand>
</feature>
<feature type="binding site" evidence="1">
    <location>
        <position position="81"/>
    </location>
    <ligand>
        <name>Mg(2+)</name>
        <dbReference type="ChEBI" id="CHEBI:18420"/>
        <label>1</label>
        <note>catalytic</note>
    </ligand>
</feature>
<dbReference type="InterPro" id="IPR000760">
    <property type="entry name" value="Inositol_monophosphatase-like"/>
</dbReference>
<comment type="cofactor">
    <cofactor evidence="1">
        <name>Mg(2+)</name>
        <dbReference type="ChEBI" id="CHEBI:18420"/>
    </cofactor>
</comment>
<dbReference type="SUPFAM" id="SSF56655">
    <property type="entry name" value="Carbohydrate phosphatase"/>
    <property type="match status" value="1"/>
</dbReference>
<dbReference type="GO" id="GO:0046872">
    <property type="term" value="F:metal ion binding"/>
    <property type="evidence" value="ECO:0007669"/>
    <property type="project" value="UniProtKB-KW"/>
</dbReference>
<dbReference type="EMBL" id="JACOSL010000023">
    <property type="protein sequence ID" value="MBI1756154.1"/>
    <property type="molecule type" value="Genomic_DNA"/>
</dbReference>
<feature type="binding site" evidence="1">
    <location>
        <position position="65"/>
    </location>
    <ligand>
        <name>Mg(2+)</name>
        <dbReference type="ChEBI" id="CHEBI:18420"/>
        <label>1</label>
        <note>catalytic</note>
    </ligand>
</feature>
<evidence type="ECO:0000256" key="1">
    <source>
        <dbReference type="PIRSR" id="PIRSR600760-2"/>
    </source>
</evidence>
<feature type="binding site" evidence="1">
    <location>
        <position position="206"/>
    </location>
    <ligand>
        <name>Mg(2+)</name>
        <dbReference type="ChEBI" id="CHEBI:18420"/>
        <label>1</label>
        <note>catalytic</note>
    </ligand>
</feature>
<dbReference type="GO" id="GO:0007165">
    <property type="term" value="P:signal transduction"/>
    <property type="evidence" value="ECO:0007669"/>
    <property type="project" value="TreeGrafter"/>
</dbReference>
<dbReference type="AlphaFoldDB" id="A0A931LRU1"/>
<proteinExistence type="predicted"/>
<name>A0A931LRU1_FIMGI</name>